<dbReference type="GO" id="GO:0004176">
    <property type="term" value="F:ATP-dependent peptidase activity"/>
    <property type="evidence" value="ECO:0007669"/>
    <property type="project" value="InterPro"/>
</dbReference>
<evidence type="ECO:0000313" key="2">
    <source>
        <dbReference type="EMBL" id="CAI0385225.1"/>
    </source>
</evidence>
<feature type="compositionally biased region" description="Basic and acidic residues" evidence="1">
    <location>
        <begin position="18"/>
        <end position="32"/>
    </location>
</feature>
<dbReference type="SUPFAM" id="SSF140990">
    <property type="entry name" value="FtsH protease domain-like"/>
    <property type="match status" value="1"/>
</dbReference>
<evidence type="ECO:0000256" key="1">
    <source>
        <dbReference type="SAM" id="MobiDB-lite"/>
    </source>
</evidence>
<dbReference type="EMBL" id="CAMGYJ010000002">
    <property type="protein sequence ID" value="CAI0385225.1"/>
    <property type="molecule type" value="Genomic_DNA"/>
</dbReference>
<dbReference type="AlphaFoldDB" id="A0AAV0HIU5"/>
<accession>A0AAV0HIU5</accession>
<keyword evidence="3" id="KW-1185">Reference proteome</keyword>
<evidence type="ECO:0000313" key="3">
    <source>
        <dbReference type="Proteomes" id="UP001154282"/>
    </source>
</evidence>
<feature type="region of interest" description="Disordered" evidence="1">
    <location>
        <begin position="1"/>
        <end position="63"/>
    </location>
</feature>
<dbReference type="Proteomes" id="UP001154282">
    <property type="component" value="Unassembled WGS sequence"/>
</dbReference>
<dbReference type="InterPro" id="IPR037219">
    <property type="entry name" value="Peptidase_M41-like"/>
</dbReference>
<dbReference type="GO" id="GO:0006508">
    <property type="term" value="P:proteolysis"/>
    <property type="evidence" value="ECO:0007669"/>
    <property type="project" value="InterPro"/>
</dbReference>
<proteinExistence type="predicted"/>
<dbReference type="Gene3D" id="1.20.58.760">
    <property type="entry name" value="Peptidase M41"/>
    <property type="match status" value="1"/>
</dbReference>
<reference evidence="2" key="1">
    <citation type="submission" date="2022-08" db="EMBL/GenBank/DDBJ databases">
        <authorList>
            <person name="Gutierrez-Valencia J."/>
        </authorList>
    </citation>
    <scope>NUCLEOTIDE SEQUENCE</scope>
</reference>
<organism evidence="2 3">
    <name type="scientific">Linum tenue</name>
    <dbReference type="NCBI Taxonomy" id="586396"/>
    <lineage>
        <taxon>Eukaryota</taxon>
        <taxon>Viridiplantae</taxon>
        <taxon>Streptophyta</taxon>
        <taxon>Embryophyta</taxon>
        <taxon>Tracheophyta</taxon>
        <taxon>Spermatophyta</taxon>
        <taxon>Magnoliopsida</taxon>
        <taxon>eudicotyledons</taxon>
        <taxon>Gunneridae</taxon>
        <taxon>Pentapetalae</taxon>
        <taxon>rosids</taxon>
        <taxon>fabids</taxon>
        <taxon>Malpighiales</taxon>
        <taxon>Linaceae</taxon>
        <taxon>Linum</taxon>
    </lineage>
</organism>
<gene>
    <name evidence="2" type="ORF">LITE_LOCUS4715</name>
</gene>
<evidence type="ECO:0008006" key="4">
    <source>
        <dbReference type="Google" id="ProtNLM"/>
    </source>
</evidence>
<dbReference type="GO" id="GO:0005524">
    <property type="term" value="F:ATP binding"/>
    <property type="evidence" value="ECO:0007669"/>
    <property type="project" value="InterPro"/>
</dbReference>
<sequence>MTRDCGDLPPSAENCGDAGDRRRGAIGDAGDRRRGRGWRPTAKLTTTGDSRDWRRGCGAAGDESPRCWRRRLEKRDEEGRLLEKRADCCRLLEKRDEGGRLDRYKDGDPVWLGTLMTVLQFTIRPMRGNDHEHEMAVKVEKMYDLAYFKAKEMLQQNHRVLEKIVDELPEFEILTGKDLERIIEENDGIREKEPFSLLETYYTEPVSSSFLEVANGPGPILLGSSS</sequence>
<name>A0AAV0HIU5_9ROSI</name>
<dbReference type="GO" id="GO:0004222">
    <property type="term" value="F:metalloendopeptidase activity"/>
    <property type="evidence" value="ECO:0007669"/>
    <property type="project" value="InterPro"/>
</dbReference>
<comment type="caution">
    <text evidence="2">The sequence shown here is derived from an EMBL/GenBank/DDBJ whole genome shotgun (WGS) entry which is preliminary data.</text>
</comment>
<protein>
    <recommendedName>
        <fullName evidence="4">Peptidase M41 domain-containing protein</fullName>
    </recommendedName>
</protein>